<accession>A0A7G8TB19</accession>
<protein>
    <recommendedName>
        <fullName evidence="3">SCP2 domain-containing protein</fullName>
    </recommendedName>
</protein>
<dbReference type="Proteomes" id="UP000515909">
    <property type="component" value="Chromosome"/>
</dbReference>
<evidence type="ECO:0008006" key="3">
    <source>
        <dbReference type="Google" id="ProtNLM"/>
    </source>
</evidence>
<reference evidence="1 2" key="1">
    <citation type="submission" date="2020-08" db="EMBL/GenBank/DDBJ databases">
        <title>The isolate Caproiciproducens sp. 7D4C2 produces n-caproate at mildly acidic conditions from hexoses: genome and rBOX comparison with related strains and chain-elongating bacteria.</title>
        <authorList>
            <person name="Esquivel-Elizondo S."/>
            <person name="Bagci C."/>
            <person name="Temovska M."/>
            <person name="Jeon B.S."/>
            <person name="Bessarab I."/>
            <person name="Williams R.B.H."/>
            <person name="Huson D.H."/>
            <person name="Angenent L.T."/>
        </authorList>
    </citation>
    <scope>NUCLEOTIDE SEQUENCE [LARGE SCALE GENOMIC DNA]</scope>
    <source>
        <strain evidence="1 2">7D4C2</strain>
    </source>
</reference>
<organism evidence="1 2">
    <name type="scientific">Caproicibacter fermentans</name>
    <dbReference type="NCBI Taxonomy" id="2576756"/>
    <lineage>
        <taxon>Bacteria</taxon>
        <taxon>Bacillati</taxon>
        <taxon>Bacillota</taxon>
        <taxon>Clostridia</taxon>
        <taxon>Eubacteriales</taxon>
        <taxon>Acutalibacteraceae</taxon>
        <taxon>Caproicibacter</taxon>
    </lineage>
</organism>
<dbReference type="OrthoDB" id="1642498at2"/>
<dbReference type="RefSeq" id="WP_156990229.1">
    <property type="nucleotide sequence ID" value="NZ_CP060286.1"/>
</dbReference>
<dbReference type="KEGG" id="cfem:HCR03_00270"/>
<proteinExistence type="predicted"/>
<evidence type="ECO:0000313" key="2">
    <source>
        <dbReference type="Proteomes" id="UP000515909"/>
    </source>
</evidence>
<gene>
    <name evidence="1" type="ORF">HCR03_00270</name>
</gene>
<dbReference type="EMBL" id="CP060286">
    <property type="protein sequence ID" value="QNK40810.1"/>
    <property type="molecule type" value="Genomic_DNA"/>
</dbReference>
<sequence>MKASFNGPSVTLARGDDGIRMIKSSGRPRADMTVTFRSIDAAFLVLSGRIGVAQAYAQHRFLLSGSIFDCMTLVHCVDVIEGYLFPRFIAGKILKRFPQKECSTVFVYCQALLGG</sequence>
<dbReference type="AlphaFoldDB" id="A0A7G8TB19"/>
<name>A0A7G8TB19_9FIRM</name>
<evidence type="ECO:0000313" key="1">
    <source>
        <dbReference type="EMBL" id="QNK40810.1"/>
    </source>
</evidence>